<dbReference type="InterPro" id="IPR008580">
    <property type="entry name" value="PPPDE_dom"/>
</dbReference>
<dbReference type="PANTHER" id="PTHR12378">
    <property type="entry name" value="DESUMOYLATING ISOPEPTIDASE"/>
    <property type="match status" value="1"/>
</dbReference>
<dbReference type="PROSITE" id="PS51858">
    <property type="entry name" value="PPPDE"/>
    <property type="match status" value="1"/>
</dbReference>
<dbReference type="GO" id="GO:0070646">
    <property type="term" value="P:protein modification by small protein removal"/>
    <property type="evidence" value="ECO:0007669"/>
    <property type="project" value="TreeGrafter"/>
</dbReference>
<feature type="compositionally biased region" description="Basic residues" evidence="4">
    <location>
        <begin position="240"/>
        <end position="253"/>
    </location>
</feature>
<name>A0AA38I0C7_9CUCU</name>
<dbReference type="Gene3D" id="3.90.1720.30">
    <property type="entry name" value="PPPDE domains"/>
    <property type="match status" value="1"/>
</dbReference>
<dbReference type="GO" id="GO:0008233">
    <property type="term" value="F:peptidase activity"/>
    <property type="evidence" value="ECO:0007669"/>
    <property type="project" value="UniProtKB-KW"/>
</dbReference>
<evidence type="ECO:0000313" key="7">
    <source>
        <dbReference type="Proteomes" id="UP001168821"/>
    </source>
</evidence>
<feature type="domain" description="PPPDE" evidence="5">
    <location>
        <begin position="45"/>
        <end position="187"/>
    </location>
</feature>
<dbReference type="GO" id="GO:0006508">
    <property type="term" value="P:proteolysis"/>
    <property type="evidence" value="ECO:0007669"/>
    <property type="project" value="UniProtKB-KW"/>
</dbReference>
<sequence>MMTKQNSDYKKWRRELDIYHSCQKLTGLLNSSEFSFETFSKMTTNKVELYIYDLSRGMAATLSPMIIGKKIDGIWHTAIVVYGREYFFGSHGISSCNPATTALGDPLRILKLGDTQVPYSVFIDYINGLSESTWCGTTYDLFRHNCNNFSEDIAQFLCGASIPKYILDLPNEVLNSSLGPALPLLIGQLEKSARPIAEEQQRSREHSPDFEQLNSQIEEVRYRSLLLEERRKTIKEKLAKKEKKKEKKRKKLLRQGGPVPVELEDAAMAEAEVNGAEARVPSDQVLDLEEEERREEEEKKKAREPPIVYKDQLDAQTEFDALLGLIDGKISEEEQRFMEELQVYMVGEEGSWALSDGFLSFIGRLLHDKDLSTEVRVRTLNILAIAALKDDIILVLHQDRKDHVLMNYAFEIDRISPEEQSALALFIANMFENLSSSEWLMYISEWSYNNQQTSNIRVTTKVAVHSLLSDLPLLQERGTAIIHNLACKEVKTVVFDDVAVELTMALLQYFNSKPNEEHLYRCLKAISKFVLVSSQEVPQLIQMIGPDPRSFKGASERVDQLIDQISIKLR</sequence>
<dbReference type="InterPro" id="IPR042266">
    <property type="entry name" value="PPPDE_sf"/>
</dbReference>
<proteinExistence type="inferred from homology"/>
<keyword evidence="2" id="KW-0645">Protease</keyword>
<dbReference type="PANTHER" id="PTHR12378:SF7">
    <property type="entry name" value="DESUMOYLATING ISOPEPTIDASE 1"/>
    <property type="match status" value="1"/>
</dbReference>
<gene>
    <name evidence="6" type="ORF">Zmor_024429</name>
</gene>
<organism evidence="6 7">
    <name type="scientific">Zophobas morio</name>
    <dbReference type="NCBI Taxonomy" id="2755281"/>
    <lineage>
        <taxon>Eukaryota</taxon>
        <taxon>Metazoa</taxon>
        <taxon>Ecdysozoa</taxon>
        <taxon>Arthropoda</taxon>
        <taxon>Hexapoda</taxon>
        <taxon>Insecta</taxon>
        <taxon>Pterygota</taxon>
        <taxon>Neoptera</taxon>
        <taxon>Endopterygota</taxon>
        <taxon>Coleoptera</taxon>
        <taxon>Polyphaga</taxon>
        <taxon>Cucujiformia</taxon>
        <taxon>Tenebrionidae</taxon>
        <taxon>Zophobas</taxon>
    </lineage>
</organism>
<protein>
    <recommendedName>
        <fullName evidence="5">PPPDE domain-containing protein</fullName>
    </recommendedName>
</protein>
<evidence type="ECO:0000313" key="6">
    <source>
        <dbReference type="EMBL" id="KAJ3646864.1"/>
    </source>
</evidence>
<feature type="region of interest" description="Disordered" evidence="4">
    <location>
        <begin position="275"/>
        <end position="303"/>
    </location>
</feature>
<evidence type="ECO:0000259" key="5">
    <source>
        <dbReference type="PROSITE" id="PS51858"/>
    </source>
</evidence>
<evidence type="ECO:0000256" key="3">
    <source>
        <dbReference type="ARBA" id="ARBA00022801"/>
    </source>
</evidence>
<keyword evidence="3" id="KW-0378">Hydrolase</keyword>
<reference evidence="6" key="1">
    <citation type="journal article" date="2023" name="G3 (Bethesda)">
        <title>Whole genome assemblies of Zophobas morio and Tenebrio molitor.</title>
        <authorList>
            <person name="Kaur S."/>
            <person name="Stinson S.A."/>
            <person name="diCenzo G.C."/>
        </authorList>
    </citation>
    <scope>NUCLEOTIDE SEQUENCE</scope>
    <source>
        <strain evidence="6">QUZm001</strain>
    </source>
</reference>
<dbReference type="EMBL" id="JALNTZ010000007">
    <property type="protein sequence ID" value="KAJ3646864.1"/>
    <property type="molecule type" value="Genomic_DNA"/>
</dbReference>
<evidence type="ECO:0000256" key="1">
    <source>
        <dbReference type="ARBA" id="ARBA00008140"/>
    </source>
</evidence>
<dbReference type="SMART" id="SM01179">
    <property type="entry name" value="DUF862"/>
    <property type="match status" value="1"/>
</dbReference>
<evidence type="ECO:0000256" key="2">
    <source>
        <dbReference type="ARBA" id="ARBA00022670"/>
    </source>
</evidence>
<dbReference type="AlphaFoldDB" id="A0AA38I0C7"/>
<keyword evidence="7" id="KW-1185">Reference proteome</keyword>
<feature type="region of interest" description="Disordered" evidence="4">
    <location>
        <begin position="238"/>
        <end position="261"/>
    </location>
</feature>
<accession>A0AA38I0C7</accession>
<feature type="compositionally biased region" description="Acidic residues" evidence="4">
    <location>
        <begin position="286"/>
        <end position="295"/>
    </location>
</feature>
<dbReference type="Pfam" id="PF05903">
    <property type="entry name" value="Peptidase_C97"/>
    <property type="match status" value="1"/>
</dbReference>
<comment type="similarity">
    <text evidence="1">Belongs to the DeSI family.</text>
</comment>
<dbReference type="Proteomes" id="UP001168821">
    <property type="component" value="Unassembled WGS sequence"/>
</dbReference>
<evidence type="ECO:0000256" key="4">
    <source>
        <dbReference type="SAM" id="MobiDB-lite"/>
    </source>
</evidence>
<comment type="caution">
    <text evidence="6">The sequence shown here is derived from an EMBL/GenBank/DDBJ whole genome shotgun (WGS) entry which is preliminary data.</text>
</comment>